<dbReference type="EMBL" id="JAFNJU010000008">
    <property type="protein sequence ID" value="MBO1265584.1"/>
    <property type="molecule type" value="Genomic_DNA"/>
</dbReference>
<feature type="domain" description="N-acetyltransferase" evidence="3">
    <location>
        <begin position="138"/>
        <end position="278"/>
    </location>
</feature>
<dbReference type="PANTHER" id="PTHR43420">
    <property type="entry name" value="ACETYLTRANSFERASE"/>
    <property type="match status" value="1"/>
</dbReference>
<evidence type="ECO:0000313" key="4">
    <source>
        <dbReference type="EMBL" id="MBO1265584.1"/>
    </source>
</evidence>
<feature type="domain" description="N-acetyltransferase" evidence="3">
    <location>
        <begin position="1"/>
        <end position="135"/>
    </location>
</feature>
<dbReference type="RefSeq" id="WP_207600105.1">
    <property type="nucleotide sequence ID" value="NZ_JAFNJU010000008.1"/>
</dbReference>
<dbReference type="Pfam" id="PF13508">
    <property type="entry name" value="Acetyltransf_7"/>
    <property type="match status" value="1"/>
</dbReference>
<sequence length="278" mass="31618">MTVKLEKYHQNHGSAIKKLMIKDDFVRRDMEECLSAFPECAIVARSDESIAAVGVYTGVSEKTSFTFYVHPAYRRQGIGSLLLRTLEKEMAEKGIQEVVCDYMVDDSISAFLGRRGYETWFRSTHMIFSGTLEMPSSPSISAYVDSDYPYVQKILSESFHRMRLHVGLRSSLSAPSEEERLSFLKKAEDIFVLRSEDEILAVAMVEGSEIDKIAVTVDKQGKGYGKLLLSHTVKALLDRGFDEVTLWVVKGNPAQVLYEHLGFKVHRLHEFVHKRLQK</sequence>
<dbReference type="InterPro" id="IPR050680">
    <property type="entry name" value="YpeA/RimI_acetyltransf"/>
</dbReference>
<accession>A0A939H7E4</accession>
<name>A0A939H7E4_9CLOT</name>
<dbReference type="PANTHER" id="PTHR43420:SF44">
    <property type="entry name" value="ACETYLTRANSFERASE YPEA"/>
    <property type="match status" value="1"/>
</dbReference>
<evidence type="ECO:0000313" key="5">
    <source>
        <dbReference type="Proteomes" id="UP000664218"/>
    </source>
</evidence>
<dbReference type="AlphaFoldDB" id="A0A939H7E4"/>
<comment type="caution">
    <text evidence="4">The sequence shown here is derived from an EMBL/GenBank/DDBJ whole genome shotgun (WGS) entry which is preliminary data.</text>
</comment>
<proteinExistence type="predicted"/>
<keyword evidence="1" id="KW-0808">Transferase</keyword>
<dbReference type="Proteomes" id="UP000664218">
    <property type="component" value="Unassembled WGS sequence"/>
</dbReference>
<dbReference type="Gene3D" id="3.40.630.30">
    <property type="match status" value="2"/>
</dbReference>
<organism evidence="4 5">
    <name type="scientific">Proteiniclasticum aestuarii</name>
    <dbReference type="NCBI Taxonomy" id="2817862"/>
    <lineage>
        <taxon>Bacteria</taxon>
        <taxon>Bacillati</taxon>
        <taxon>Bacillota</taxon>
        <taxon>Clostridia</taxon>
        <taxon>Eubacteriales</taxon>
        <taxon>Clostridiaceae</taxon>
        <taxon>Proteiniclasticum</taxon>
    </lineage>
</organism>
<gene>
    <name evidence="4" type="ORF">J3A84_11115</name>
</gene>
<evidence type="ECO:0000259" key="3">
    <source>
        <dbReference type="PROSITE" id="PS51186"/>
    </source>
</evidence>
<dbReference type="SUPFAM" id="SSF55729">
    <property type="entry name" value="Acyl-CoA N-acyltransferases (Nat)"/>
    <property type="match status" value="2"/>
</dbReference>
<keyword evidence="2" id="KW-0012">Acyltransferase</keyword>
<protein>
    <submittedName>
        <fullName evidence="4">GNAT family N-acetyltransferase</fullName>
    </submittedName>
</protein>
<dbReference type="InterPro" id="IPR000182">
    <property type="entry name" value="GNAT_dom"/>
</dbReference>
<evidence type="ECO:0000256" key="1">
    <source>
        <dbReference type="ARBA" id="ARBA00022679"/>
    </source>
</evidence>
<dbReference type="PROSITE" id="PS51186">
    <property type="entry name" value="GNAT"/>
    <property type="match status" value="2"/>
</dbReference>
<dbReference type="InterPro" id="IPR016181">
    <property type="entry name" value="Acyl_CoA_acyltransferase"/>
</dbReference>
<dbReference type="CDD" id="cd04301">
    <property type="entry name" value="NAT_SF"/>
    <property type="match status" value="2"/>
</dbReference>
<evidence type="ECO:0000256" key="2">
    <source>
        <dbReference type="ARBA" id="ARBA00023315"/>
    </source>
</evidence>
<dbReference type="GO" id="GO:0016747">
    <property type="term" value="F:acyltransferase activity, transferring groups other than amino-acyl groups"/>
    <property type="evidence" value="ECO:0007669"/>
    <property type="project" value="InterPro"/>
</dbReference>
<keyword evidence="5" id="KW-1185">Reference proteome</keyword>
<reference evidence="4" key="1">
    <citation type="submission" date="2021-03" db="EMBL/GenBank/DDBJ databases">
        <title>Proteiniclasticum marinus sp. nov., isolated from tidal flat sediment.</title>
        <authorList>
            <person name="Namirimu T."/>
            <person name="Yang J.-A."/>
            <person name="Yang S.-H."/>
            <person name="Kim Y.-J."/>
            <person name="Kwon K.K."/>
        </authorList>
    </citation>
    <scope>NUCLEOTIDE SEQUENCE</scope>
    <source>
        <strain evidence="4">SCR006</strain>
    </source>
</reference>
<dbReference type="Pfam" id="PF00583">
    <property type="entry name" value="Acetyltransf_1"/>
    <property type="match status" value="1"/>
</dbReference>